<name>X6P2H3_RETFI</name>
<dbReference type="OrthoDB" id="412748at2759"/>
<dbReference type="GO" id="GO:1990817">
    <property type="term" value="F:poly(A) RNA polymerase activity"/>
    <property type="evidence" value="ECO:0007669"/>
    <property type="project" value="UniProtKB-EC"/>
</dbReference>
<evidence type="ECO:0000256" key="5">
    <source>
        <dbReference type="ARBA" id="ARBA00012388"/>
    </source>
</evidence>
<dbReference type="EC" id="2.7.7.19" evidence="5"/>
<dbReference type="OMA" id="ICEANIW"/>
<dbReference type="SUPFAM" id="SSF81301">
    <property type="entry name" value="Nucleotidyltransferase"/>
    <property type="match status" value="1"/>
</dbReference>
<dbReference type="GO" id="GO:0006397">
    <property type="term" value="P:mRNA processing"/>
    <property type="evidence" value="ECO:0007669"/>
    <property type="project" value="UniProtKB-KW"/>
</dbReference>
<dbReference type="Pfam" id="PF04928">
    <property type="entry name" value="PAP_central"/>
    <property type="match status" value="1"/>
</dbReference>
<feature type="non-terminal residue" evidence="15">
    <location>
        <position position="384"/>
    </location>
</feature>
<sequence>EKSSKRDKVIAEIERMACEWVQMVSRSKGIEDTSQKAFVCSYGSYSLGVHLDSSDIDLLCIAPVHVTSHDFFTHFLHSLQCNPNISNILSIPTAFIPLLKFTYQDIEVDMVFGQWNEEVIDLTTFDLSDDYIFPNKESIMSVNGLGGAFVQKKKKKNNRKKICEFGIMKGARITQWIKKASPQLGCLPKVPSYYQILGSTLCFFFFFGEKKKKIKKCIYSNVLGYLGGISWTIMVAHICQKYPNASVAVIITHFFHTFASWKFESIEPIPIMINQLKFDEDETGWGWRPDTSKQDWMVILTPLHPMINCAHNVIEPTYNVIMSELRAADVIIGKRSHCIDGTVDVINVALWKSLFRPNQFFKLRHAFFYTHSMLRFLFIPSKNL</sequence>
<dbReference type="Pfam" id="PF20750">
    <property type="entry name" value="PAP_NTPase"/>
    <property type="match status" value="1"/>
</dbReference>
<comment type="subcellular location">
    <subcellularLocation>
        <location evidence="3">Nucleus</location>
    </subcellularLocation>
</comment>
<evidence type="ECO:0000259" key="13">
    <source>
        <dbReference type="Pfam" id="PF04928"/>
    </source>
</evidence>
<comment type="caution">
    <text evidence="15">The sequence shown here is derived from an EMBL/GenBank/DDBJ whole genome shotgun (WGS) entry which is preliminary data.</text>
</comment>
<evidence type="ECO:0000256" key="9">
    <source>
        <dbReference type="ARBA" id="ARBA00022741"/>
    </source>
</evidence>
<keyword evidence="10" id="KW-0067">ATP-binding</keyword>
<evidence type="ECO:0000256" key="7">
    <source>
        <dbReference type="ARBA" id="ARBA00022679"/>
    </source>
</evidence>
<evidence type="ECO:0000256" key="3">
    <source>
        <dbReference type="ARBA" id="ARBA00004123"/>
    </source>
</evidence>
<keyword evidence="16" id="KW-1185">Reference proteome</keyword>
<dbReference type="SUPFAM" id="SSF81631">
    <property type="entry name" value="PAP/OAS1 substrate-binding domain"/>
    <property type="match status" value="1"/>
</dbReference>
<evidence type="ECO:0000256" key="2">
    <source>
        <dbReference type="ARBA" id="ARBA00001946"/>
    </source>
</evidence>
<dbReference type="InterPro" id="IPR007012">
    <property type="entry name" value="PolA_pol_cen_dom"/>
</dbReference>
<evidence type="ECO:0000256" key="4">
    <source>
        <dbReference type="ARBA" id="ARBA00010912"/>
    </source>
</evidence>
<evidence type="ECO:0000256" key="1">
    <source>
        <dbReference type="ARBA" id="ARBA00001936"/>
    </source>
</evidence>
<gene>
    <name evidence="15" type="ORF">RFI_04779</name>
</gene>
<comment type="cofactor">
    <cofactor evidence="1">
        <name>Mn(2+)</name>
        <dbReference type="ChEBI" id="CHEBI:29035"/>
    </cofactor>
</comment>
<dbReference type="EMBL" id="ASPP01004279">
    <property type="protein sequence ID" value="ETO32338.1"/>
    <property type="molecule type" value="Genomic_DNA"/>
</dbReference>
<keyword evidence="6" id="KW-0507">mRNA processing</keyword>
<feature type="domain" description="Poly(A) polymerase central" evidence="13">
    <location>
        <begin position="215"/>
        <end position="333"/>
    </location>
</feature>
<dbReference type="CDD" id="cd05402">
    <property type="entry name" value="NT_PAP_TUTase"/>
    <property type="match status" value="1"/>
</dbReference>
<evidence type="ECO:0000313" key="16">
    <source>
        <dbReference type="Proteomes" id="UP000023152"/>
    </source>
</evidence>
<organism evidence="15 16">
    <name type="scientific">Reticulomyxa filosa</name>
    <dbReference type="NCBI Taxonomy" id="46433"/>
    <lineage>
        <taxon>Eukaryota</taxon>
        <taxon>Sar</taxon>
        <taxon>Rhizaria</taxon>
        <taxon>Retaria</taxon>
        <taxon>Foraminifera</taxon>
        <taxon>Monothalamids</taxon>
        <taxon>Reticulomyxidae</taxon>
        <taxon>Reticulomyxa</taxon>
    </lineage>
</organism>
<keyword evidence="12" id="KW-0539">Nucleus</keyword>
<keyword evidence="11" id="KW-0460">Magnesium</keyword>
<reference evidence="15 16" key="1">
    <citation type="journal article" date="2013" name="Curr. Biol.">
        <title>The Genome of the Foraminiferan Reticulomyxa filosa.</title>
        <authorList>
            <person name="Glockner G."/>
            <person name="Hulsmann N."/>
            <person name="Schleicher M."/>
            <person name="Noegel A.A."/>
            <person name="Eichinger L."/>
            <person name="Gallinger C."/>
            <person name="Pawlowski J."/>
            <person name="Sierra R."/>
            <person name="Euteneuer U."/>
            <person name="Pillet L."/>
            <person name="Moustafa A."/>
            <person name="Platzer M."/>
            <person name="Groth M."/>
            <person name="Szafranski K."/>
            <person name="Schliwa M."/>
        </authorList>
    </citation>
    <scope>NUCLEOTIDE SEQUENCE [LARGE SCALE GENOMIC DNA]</scope>
</reference>
<evidence type="ECO:0000259" key="14">
    <source>
        <dbReference type="Pfam" id="PF20750"/>
    </source>
</evidence>
<dbReference type="Proteomes" id="UP000023152">
    <property type="component" value="Unassembled WGS sequence"/>
</dbReference>
<feature type="non-terminal residue" evidence="15">
    <location>
        <position position="1"/>
    </location>
</feature>
<dbReference type="PANTHER" id="PTHR10682">
    <property type="entry name" value="POLY A POLYMERASE"/>
    <property type="match status" value="1"/>
</dbReference>
<evidence type="ECO:0000256" key="10">
    <source>
        <dbReference type="ARBA" id="ARBA00022840"/>
    </source>
</evidence>
<evidence type="ECO:0000313" key="15">
    <source>
        <dbReference type="EMBL" id="ETO32338.1"/>
    </source>
</evidence>
<evidence type="ECO:0000256" key="11">
    <source>
        <dbReference type="ARBA" id="ARBA00022842"/>
    </source>
</evidence>
<dbReference type="Gene3D" id="1.10.1410.10">
    <property type="match status" value="1"/>
</dbReference>
<comment type="cofactor">
    <cofactor evidence="2">
        <name>Mg(2+)</name>
        <dbReference type="ChEBI" id="CHEBI:18420"/>
    </cofactor>
</comment>
<keyword evidence="7" id="KW-0808">Transferase</keyword>
<keyword evidence="8" id="KW-0479">Metal-binding</keyword>
<dbReference type="PANTHER" id="PTHR10682:SF10">
    <property type="entry name" value="POLYNUCLEOTIDE ADENYLYLTRANSFERASE"/>
    <property type="match status" value="1"/>
</dbReference>
<evidence type="ECO:0000256" key="6">
    <source>
        <dbReference type="ARBA" id="ARBA00022664"/>
    </source>
</evidence>
<dbReference type="InterPro" id="IPR043519">
    <property type="entry name" value="NT_sf"/>
</dbReference>
<dbReference type="GO" id="GO:0005634">
    <property type="term" value="C:nucleus"/>
    <property type="evidence" value="ECO:0007669"/>
    <property type="project" value="UniProtKB-SubCell"/>
</dbReference>
<comment type="similarity">
    <text evidence="4">Belongs to the poly(A) polymerase family.</text>
</comment>
<dbReference type="Gene3D" id="3.30.460.10">
    <property type="entry name" value="Beta Polymerase, domain 2"/>
    <property type="match status" value="1"/>
</dbReference>
<dbReference type="GO" id="GO:0046872">
    <property type="term" value="F:metal ion binding"/>
    <property type="evidence" value="ECO:0007669"/>
    <property type="project" value="UniProtKB-KW"/>
</dbReference>
<dbReference type="GO" id="GO:0005524">
    <property type="term" value="F:ATP binding"/>
    <property type="evidence" value="ECO:0007669"/>
    <property type="project" value="UniProtKB-KW"/>
</dbReference>
<proteinExistence type="inferred from homology"/>
<accession>X6P2H3</accession>
<protein>
    <recommendedName>
        <fullName evidence="5">polynucleotide adenylyltransferase</fullName>
        <ecNumber evidence="5">2.7.7.19</ecNumber>
    </recommendedName>
</protein>
<dbReference type="InterPro" id="IPR048840">
    <property type="entry name" value="PolA_pol_NTPase"/>
</dbReference>
<feature type="domain" description="Poly(A) polymerase nucleotidyltransferase" evidence="14">
    <location>
        <begin position="2"/>
        <end position="144"/>
    </location>
</feature>
<keyword evidence="9" id="KW-0547">Nucleotide-binding</keyword>
<dbReference type="AlphaFoldDB" id="X6P2H3"/>
<evidence type="ECO:0000256" key="8">
    <source>
        <dbReference type="ARBA" id="ARBA00022723"/>
    </source>
</evidence>
<evidence type="ECO:0000256" key="12">
    <source>
        <dbReference type="ARBA" id="ARBA00023242"/>
    </source>
</evidence>